<dbReference type="PANTHER" id="PTHR13789">
    <property type="entry name" value="MONOOXYGENASE"/>
    <property type="match status" value="1"/>
</dbReference>
<keyword evidence="3" id="KW-0274">FAD</keyword>
<evidence type="ECO:0000313" key="8">
    <source>
        <dbReference type="Proteomes" id="UP000722485"/>
    </source>
</evidence>
<organism evidence="7 8">
    <name type="scientific">Cylindrodendrum hubeiense</name>
    <dbReference type="NCBI Taxonomy" id="595255"/>
    <lineage>
        <taxon>Eukaryota</taxon>
        <taxon>Fungi</taxon>
        <taxon>Dikarya</taxon>
        <taxon>Ascomycota</taxon>
        <taxon>Pezizomycotina</taxon>
        <taxon>Sordariomycetes</taxon>
        <taxon>Hypocreomycetidae</taxon>
        <taxon>Hypocreales</taxon>
        <taxon>Nectriaceae</taxon>
        <taxon>Cylindrodendrum</taxon>
    </lineage>
</organism>
<dbReference type="PANTHER" id="PTHR13789:SF236">
    <property type="entry name" value="MONOOXYGENASE, PUTATIVE (AFU_ORTHOLOGUE AFUA_6G12060)-RELATED"/>
    <property type="match status" value="1"/>
</dbReference>
<evidence type="ECO:0000256" key="2">
    <source>
        <dbReference type="ARBA" id="ARBA00022630"/>
    </source>
</evidence>
<dbReference type="GO" id="GO:0071949">
    <property type="term" value="F:FAD binding"/>
    <property type="evidence" value="ECO:0007669"/>
    <property type="project" value="InterPro"/>
</dbReference>
<proteinExistence type="inferred from homology"/>
<dbReference type="InterPro" id="IPR050493">
    <property type="entry name" value="FAD-dep_Monooxygenase_BioMet"/>
</dbReference>
<dbReference type="PRINTS" id="PR00420">
    <property type="entry name" value="RNGMNOXGNASE"/>
</dbReference>
<dbReference type="SUPFAM" id="SSF54373">
    <property type="entry name" value="FAD-linked reductases, C-terminal domain"/>
    <property type="match status" value="1"/>
</dbReference>
<keyword evidence="8" id="KW-1185">Reference proteome</keyword>
<evidence type="ECO:0000256" key="4">
    <source>
        <dbReference type="ARBA" id="ARBA00023002"/>
    </source>
</evidence>
<keyword evidence="5" id="KW-0503">Monooxygenase</keyword>
<keyword evidence="4" id="KW-0560">Oxidoreductase</keyword>
<dbReference type="AlphaFoldDB" id="A0A9P5HDY4"/>
<dbReference type="SUPFAM" id="SSF51905">
    <property type="entry name" value="FAD/NAD(P)-binding domain"/>
    <property type="match status" value="1"/>
</dbReference>
<dbReference type="EMBL" id="JAANBB010000064">
    <property type="protein sequence ID" value="KAF7552241.1"/>
    <property type="molecule type" value="Genomic_DNA"/>
</dbReference>
<dbReference type="Gene3D" id="3.50.50.60">
    <property type="entry name" value="FAD/NAD(P)-binding domain"/>
    <property type="match status" value="1"/>
</dbReference>
<evidence type="ECO:0000256" key="3">
    <source>
        <dbReference type="ARBA" id="ARBA00022827"/>
    </source>
</evidence>
<dbReference type="InterPro" id="IPR002938">
    <property type="entry name" value="FAD-bd"/>
</dbReference>
<dbReference type="OrthoDB" id="16820at2759"/>
<gene>
    <name evidence="7" type="ORF">G7Z17_g4459</name>
</gene>
<comment type="caution">
    <text evidence="7">The sequence shown here is derived from an EMBL/GenBank/DDBJ whole genome shotgun (WGS) entry which is preliminary data.</text>
</comment>
<evidence type="ECO:0000256" key="1">
    <source>
        <dbReference type="ARBA" id="ARBA00007992"/>
    </source>
</evidence>
<evidence type="ECO:0000313" key="7">
    <source>
        <dbReference type="EMBL" id="KAF7552241.1"/>
    </source>
</evidence>
<name>A0A9P5HDY4_9HYPO</name>
<keyword evidence="2" id="KW-0285">Flavoprotein</keyword>
<comment type="similarity">
    <text evidence="1">Belongs to the paxM FAD-dependent monooxygenase family.</text>
</comment>
<dbReference type="InterPro" id="IPR036188">
    <property type="entry name" value="FAD/NAD-bd_sf"/>
</dbReference>
<dbReference type="GO" id="GO:0004497">
    <property type="term" value="F:monooxygenase activity"/>
    <property type="evidence" value="ECO:0007669"/>
    <property type="project" value="UniProtKB-KW"/>
</dbReference>
<accession>A0A9P5HDY4</accession>
<dbReference type="Proteomes" id="UP000722485">
    <property type="component" value="Unassembled WGS sequence"/>
</dbReference>
<feature type="domain" description="FAD-binding" evidence="6">
    <location>
        <begin position="309"/>
        <end position="344"/>
    </location>
</feature>
<reference evidence="7" key="1">
    <citation type="submission" date="2020-03" db="EMBL/GenBank/DDBJ databases">
        <title>Draft Genome Sequence of Cylindrodendrum hubeiense.</title>
        <authorList>
            <person name="Buettner E."/>
            <person name="Kellner H."/>
        </authorList>
    </citation>
    <scope>NUCLEOTIDE SEQUENCE</scope>
    <source>
        <strain evidence="7">IHI 201604</strain>
    </source>
</reference>
<protein>
    <recommendedName>
        <fullName evidence="6">FAD-binding domain-containing protein</fullName>
    </recommendedName>
</protein>
<dbReference type="Pfam" id="PF01494">
    <property type="entry name" value="FAD_binding_3"/>
    <property type="match status" value="1"/>
</dbReference>
<sequence>MADQNTLNVIIVGGGFCGLTTAIDCKLKGFNPILLESHPTSRTQGDVLDFMHNAGRHFLAWDNGSVGKRLLETGVHTAKSLDYYSSKGDLLFSEPWIFRDDHYYTQYAGHRGEQHQILADYAQSLGVDMRFGPGRTVVQYIDTDSETGVITQDGSRILGDVVLACDGPRSLARSQVLGLPDTKVNSGYAIYRAYYELNDELRSNPLIARLCNPDEDQAAMFLGKDMHAFVYTWGKATQLAWVLTHKDDQDIGESWSFPGRLEDALADLERGGFTDMLREVVRHTPTDRLVDYKLVWREPLETWLSASKKIAVMGDAAHCHLPTSAQGACQAVEDAVTVASCLGHAKGDVKLALQVFERIRFNRSHVIHMSSLSNRDIAHTIDWTTENGEKFSDTLSIPHDDWIIEYDCKADTDKHFDRLASEVSSGKLGTIQELSLPAGGSFKPIPDHLKRDKETSLTSSGVQAQAVSINI</sequence>
<evidence type="ECO:0000256" key="5">
    <source>
        <dbReference type="ARBA" id="ARBA00023033"/>
    </source>
</evidence>
<evidence type="ECO:0000259" key="6">
    <source>
        <dbReference type="Pfam" id="PF01494"/>
    </source>
</evidence>